<evidence type="ECO:0000313" key="8">
    <source>
        <dbReference type="Proteomes" id="UP000825729"/>
    </source>
</evidence>
<dbReference type="InterPro" id="IPR043325">
    <property type="entry name" value="LTSS"/>
</dbReference>
<dbReference type="Proteomes" id="UP000825729">
    <property type="component" value="Unassembled WGS sequence"/>
</dbReference>
<dbReference type="PANTHER" id="PTHR33044">
    <property type="entry name" value="BIFUNCTIONAL INHIBITOR/LIPID-TRANSFER PROTEIN/SEED STORAGE 2S ALBUMIN SUPERFAMILY PROTEIN-RELATED"/>
    <property type="match status" value="1"/>
</dbReference>
<dbReference type="Gene3D" id="1.10.110.10">
    <property type="entry name" value="Plant lipid-transfer and hydrophobic proteins"/>
    <property type="match status" value="1"/>
</dbReference>
<keyword evidence="4" id="KW-0325">Glycoprotein</keyword>
<comment type="similarity">
    <text evidence="1">Belongs to the plant LTP family.</text>
</comment>
<gene>
    <name evidence="7" type="ORF">H6P81_003970</name>
</gene>
<evidence type="ECO:0000256" key="1">
    <source>
        <dbReference type="ARBA" id="ARBA00009748"/>
    </source>
</evidence>
<evidence type="ECO:0000313" key="7">
    <source>
        <dbReference type="EMBL" id="KAG9459462.1"/>
    </source>
</evidence>
<feature type="signal peptide" evidence="5">
    <location>
        <begin position="1"/>
        <end position="25"/>
    </location>
</feature>
<dbReference type="CDD" id="cd00010">
    <property type="entry name" value="AAI_LTSS"/>
    <property type="match status" value="1"/>
</dbReference>
<dbReference type="AlphaFoldDB" id="A0AAV7FGZ6"/>
<evidence type="ECO:0000256" key="5">
    <source>
        <dbReference type="SAM" id="SignalP"/>
    </source>
</evidence>
<evidence type="ECO:0000259" key="6">
    <source>
        <dbReference type="Pfam" id="PF14368"/>
    </source>
</evidence>
<keyword evidence="8" id="KW-1185">Reference proteome</keyword>
<evidence type="ECO:0000256" key="4">
    <source>
        <dbReference type="ARBA" id="ARBA00023180"/>
    </source>
</evidence>
<name>A0AAV7FGZ6_ARIFI</name>
<keyword evidence="2 5" id="KW-0732">Signal</keyword>
<dbReference type="Pfam" id="PF14368">
    <property type="entry name" value="LTP_2"/>
    <property type="match status" value="1"/>
</dbReference>
<dbReference type="InterPro" id="IPR016140">
    <property type="entry name" value="Bifunc_inhib/LTP/seed_store"/>
</dbReference>
<reference evidence="7 8" key="1">
    <citation type="submission" date="2021-07" db="EMBL/GenBank/DDBJ databases">
        <title>The Aristolochia fimbriata genome: insights into angiosperm evolution, floral development and chemical biosynthesis.</title>
        <authorList>
            <person name="Jiao Y."/>
        </authorList>
    </citation>
    <scope>NUCLEOTIDE SEQUENCE [LARGE SCALE GENOMIC DNA]</scope>
    <source>
        <strain evidence="7">IBCAS-2021</strain>
        <tissue evidence="7">Leaf</tissue>
    </source>
</reference>
<feature type="chain" id="PRO_5044000802" description="Bifunctional inhibitor/plant lipid transfer protein/seed storage helical domain-containing protein" evidence="5">
    <location>
        <begin position="26"/>
        <end position="125"/>
    </location>
</feature>
<comment type="caution">
    <text evidence="7">The sequence shown here is derived from an EMBL/GenBank/DDBJ whole genome shotgun (WGS) entry which is preliminary data.</text>
</comment>
<keyword evidence="3" id="KW-1015">Disulfide bond</keyword>
<dbReference type="EMBL" id="JAINDJ010000002">
    <property type="protein sequence ID" value="KAG9459462.1"/>
    <property type="molecule type" value="Genomic_DNA"/>
</dbReference>
<evidence type="ECO:0000256" key="2">
    <source>
        <dbReference type="ARBA" id="ARBA00022729"/>
    </source>
</evidence>
<proteinExistence type="inferred from homology"/>
<organism evidence="7 8">
    <name type="scientific">Aristolochia fimbriata</name>
    <name type="common">White veined hardy Dutchman's pipe vine</name>
    <dbReference type="NCBI Taxonomy" id="158543"/>
    <lineage>
        <taxon>Eukaryota</taxon>
        <taxon>Viridiplantae</taxon>
        <taxon>Streptophyta</taxon>
        <taxon>Embryophyta</taxon>
        <taxon>Tracheophyta</taxon>
        <taxon>Spermatophyta</taxon>
        <taxon>Magnoliopsida</taxon>
        <taxon>Magnoliidae</taxon>
        <taxon>Piperales</taxon>
        <taxon>Aristolochiaceae</taxon>
        <taxon>Aristolochia</taxon>
    </lineage>
</organism>
<dbReference type="InterPro" id="IPR036312">
    <property type="entry name" value="Bifun_inhib/LTP/seed_sf"/>
</dbReference>
<feature type="domain" description="Bifunctional inhibitor/plant lipid transfer protein/seed storage helical" evidence="6">
    <location>
        <begin position="41"/>
        <end position="122"/>
    </location>
</feature>
<accession>A0AAV7FGZ6</accession>
<dbReference type="SUPFAM" id="SSF47699">
    <property type="entry name" value="Bifunctional inhibitor/lipid-transfer protein/seed storage 2S albumin"/>
    <property type="match status" value="1"/>
</dbReference>
<evidence type="ECO:0000256" key="3">
    <source>
        <dbReference type="ARBA" id="ARBA00023157"/>
    </source>
</evidence>
<sequence>MAMMKNMGVSLFVLALLFTYSGANAARVVPAVQLDADSSSSSPANPGEGLACLGPILSLIPCVDFLLGSSSNPSPACCIDLTIFTDLSPQCICLLTDGGISNYGLNLPKAKDLPKACNIDAPKCN</sequence>
<protein>
    <recommendedName>
        <fullName evidence="6">Bifunctional inhibitor/plant lipid transfer protein/seed storage helical domain-containing protein</fullName>
    </recommendedName>
</protein>